<name>A0ABY1PS79_9BACT</name>
<comment type="caution">
    <text evidence="2">The sequence shown here is derived from an EMBL/GenBank/DDBJ whole genome shotgun (WGS) entry which is preliminary data.</text>
</comment>
<evidence type="ECO:0000313" key="2">
    <source>
        <dbReference type="EMBL" id="SMP44384.1"/>
    </source>
</evidence>
<dbReference type="Gene3D" id="2.20.28.160">
    <property type="match status" value="1"/>
</dbReference>
<reference evidence="2 3" key="1">
    <citation type="submission" date="2017-05" db="EMBL/GenBank/DDBJ databases">
        <authorList>
            <person name="Varghese N."/>
            <person name="Submissions S."/>
        </authorList>
    </citation>
    <scope>NUCLEOTIDE SEQUENCE [LARGE SCALE GENOMIC DNA]</scope>
    <source>
        <strain evidence="2 3">DSM 25457</strain>
    </source>
</reference>
<gene>
    <name evidence="2" type="ORF">SAMN06265222_1011128</name>
</gene>
<organism evidence="2 3">
    <name type="scientific">Neorhodopirellula lusitana</name>
    <dbReference type="NCBI Taxonomy" id="445327"/>
    <lineage>
        <taxon>Bacteria</taxon>
        <taxon>Pseudomonadati</taxon>
        <taxon>Planctomycetota</taxon>
        <taxon>Planctomycetia</taxon>
        <taxon>Pirellulales</taxon>
        <taxon>Pirellulaceae</taxon>
        <taxon>Neorhodopirellula</taxon>
    </lineage>
</organism>
<dbReference type="NCBIfam" id="TIGR02098">
    <property type="entry name" value="MJ0042_CXXC"/>
    <property type="match status" value="1"/>
</dbReference>
<evidence type="ECO:0000256" key="1">
    <source>
        <dbReference type="SAM" id="Phobius"/>
    </source>
</evidence>
<feature type="transmembrane region" description="Helical" evidence="1">
    <location>
        <begin position="150"/>
        <end position="175"/>
    </location>
</feature>
<feature type="transmembrane region" description="Helical" evidence="1">
    <location>
        <begin position="187"/>
        <end position="212"/>
    </location>
</feature>
<evidence type="ECO:0000313" key="3">
    <source>
        <dbReference type="Proteomes" id="UP001158067"/>
    </source>
</evidence>
<feature type="transmembrane region" description="Helical" evidence="1">
    <location>
        <begin position="104"/>
        <end position="130"/>
    </location>
</feature>
<accession>A0ABY1PS79</accession>
<proteinExistence type="predicted"/>
<dbReference type="EMBL" id="FXUG01000001">
    <property type="protein sequence ID" value="SMP44384.1"/>
    <property type="molecule type" value="Genomic_DNA"/>
</dbReference>
<keyword evidence="1" id="KW-0472">Membrane</keyword>
<dbReference type="Proteomes" id="UP001158067">
    <property type="component" value="Unassembled WGS sequence"/>
</dbReference>
<sequence>MDFKCPHCGRSIRVSDQSAGATVKCPHCANLMTIPQMAPKAVQPIEESWDSNPLDDYFKPVSVSPNAGVNSPGASQVHYASHAYKPEAPRPHVRISNPLELPAIFMLVLCGLYVLLLLGVLVHDISLYLAGEELLPDNKVAQRMSPEGVLMFRSFFYVIQFTLQGLTIAGCVCALKRVNRVSVVTGFVVSLIPCLGSAFGIFGIPFGIWGLIQVGNTSFKSR</sequence>
<dbReference type="InterPro" id="IPR011723">
    <property type="entry name" value="Znf/thioredoxin_put"/>
</dbReference>
<keyword evidence="1" id="KW-1133">Transmembrane helix</keyword>
<keyword evidence="1" id="KW-0812">Transmembrane</keyword>
<keyword evidence="3" id="KW-1185">Reference proteome</keyword>
<protein>
    <submittedName>
        <fullName evidence="2">MJ0042 family finger-like domain-containing protein</fullName>
    </submittedName>
</protein>